<keyword evidence="2" id="KW-1185">Reference proteome</keyword>
<reference evidence="2" key="1">
    <citation type="journal article" date="2013" name="Genome Announc.">
        <title>Draft genome sequence of the grapevine dieback fungus Eutypa lata UCR-EL1.</title>
        <authorList>
            <person name="Blanco-Ulate B."/>
            <person name="Rolshausen P.E."/>
            <person name="Cantu D."/>
        </authorList>
    </citation>
    <scope>NUCLEOTIDE SEQUENCE [LARGE SCALE GENOMIC DNA]</scope>
    <source>
        <strain evidence="2">UCR-EL1</strain>
    </source>
</reference>
<sequence>MEPLDFVYLHCCRLDILAYYFLEPLESLNKEGLLRLYTVACGFIQDMTAQDEGDHRNELCTTFVERTITLAAISILKIHRSELAPFVDLDAGEKTYFSAILLVRKASIENDDLGARAASILSQLWTSQKAFRRRPDGRGGKGLETKIRSRLSMSAVFDAFWWWREEFAGKINPYKDEDQSPPPPAPEALAPVDPMDAIFMFDNGPFPDYDWAANMDIGDFDPVAMDHLHGGST</sequence>
<dbReference type="AlphaFoldDB" id="M7SU13"/>
<accession>M7SU13</accession>
<dbReference type="KEGG" id="ela:UCREL1_2932"/>
<dbReference type="OrthoDB" id="2985014at2759"/>
<protein>
    <submittedName>
        <fullName evidence="1">Putative c6 zinc finger domain protein</fullName>
    </submittedName>
</protein>
<proteinExistence type="predicted"/>
<dbReference type="EMBL" id="KB705977">
    <property type="protein sequence ID" value="EMR70034.1"/>
    <property type="molecule type" value="Genomic_DNA"/>
</dbReference>
<dbReference type="STRING" id="1287681.M7SU13"/>
<dbReference type="eggNOG" id="ENOG502QPVP">
    <property type="taxonomic scope" value="Eukaryota"/>
</dbReference>
<evidence type="ECO:0000313" key="2">
    <source>
        <dbReference type="Proteomes" id="UP000012174"/>
    </source>
</evidence>
<evidence type="ECO:0000313" key="1">
    <source>
        <dbReference type="EMBL" id="EMR70034.1"/>
    </source>
</evidence>
<dbReference type="Proteomes" id="UP000012174">
    <property type="component" value="Unassembled WGS sequence"/>
</dbReference>
<organism evidence="1 2">
    <name type="scientific">Eutypa lata (strain UCR-EL1)</name>
    <name type="common">Grapevine dieback disease fungus</name>
    <name type="synonym">Eutypa armeniacae</name>
    <dbReference type="NCBI Taxonomy" id="1287681"/>
    <lineage>
        <taxon>Eukaryota</taxon>
        <taxon>Fungi</taxon>
        <taxon>Dikarya</taxon>
        <taxon>Ascomycota</taxon>
        <taxon>Pezizomycotina</taxon>
        <taxon>Sordariomycetes</taxon>
        <taxon>Xylariomycetidae</taxon>
        <taxon>Xylariales</taxon>
        <taxon>Diatrypaceae</taxon>
        <taxon>Eutypa</taxon>
    </lineage>
</organism>
<gene>
    <name evidence="1" type="ORF">UCREL1_2932</name>
</gene>
<dbReference type="HOGENOM" id="CLU_1189928_0_0_1"/>
<name>M7SU13_EUTLA</name>
<dbReference type="OMA" id="HELPEHG"/>